<dbReference type="PRINTS" id="PR01435">
    <property type="entry name" value="NPOXDRDTASE5"/>
</dbReference>
<evidence type="ECO:0000256" key="5">
    <source>
        <dbReference type="ARBA" id="ARBA00022448"/>
    </source>
</evidence>
<dbReference type="PRINTS" id="PR01434">
    <property type="entry name" value="NADHDHGNASE5"/>
</dbReference>
<keyword evidence="9" id="KW-1278">Translocase</keyword>
<dbReference type="EC" id="7.1.1.2" evidence="3 17"/>
<feature type="transmembrane region" description="Helical" evidence="17">
    <location>
        <begin position="410"/>
        <end position="431"/>
    </location>
</feature>
<dbReference type="PANTHER" id="PTHR42829">
    <property type="entry name" value="NADH-UBIQUINONE OXIDOREDUCTASE CHAIN 5"/>
    <property type="match status" value="1"/>
</dbReference>
<comment type="function">
    <text evidence="1">Core subunit of the mitochondrial membrane respiratory chain NADH dehydrogenase (Complex I) that is believed to belong to the minimal assembly required for catalysis. Complex I functions in the transfer of electrons from NADH to the respiratory chain. The immediate electron acceptor for the enzyme is believed to be ubiquinone.</text>
</comment>
<feature type="transmembrane region" description="Helical" evidence="17">
    <location>
        <begin position="510"/>
        <end position="530"/>
    </location>
</feature>
<feature type="transmembrane region" description="Helical" evidence="17">
    <location>
        <begin position="82"/>
        <end position="101"/>
    </location>
</feature>
<comment type="catalytic activity">
    <reaction evidence="16 17">
        <text>a ubiquinone + NADH + 5 H(+)(in) = a ubiquinol + NAD(+) + 4 H(+)(out)</text>
        <dbReference type="Rhea" id="RHEA:29091"/>
        <dbReference type="Rhea" id="RHEA-COMP:9565"/>
        <dbReference type="Rhea" id="RHEA-COMP:9566"/>
        <dbReference type="ChEBI" id="CHEBI:15378"/>
        <dbReference type="ChEBI" id="CHEBI:16389"/>
        <dbReference type="ChEBI" id="CHEBI:17976"/>
        <dbReference type="ChEBI" id="CHEBI:57540"/>
        <dbReference type="ChEBI" id="CHEBI:57945"/>
        <dbReference type="EC" id="7.1.1.2"/>
    </reaction>
</comment>
<feature type="transmembrane region" description="Helical" evidence="17">
    <location>
        <begin position="325"/>
        <end position="347"/>
    </location>
</feature>
<organism evidence="21">
    <name type="scientific">Taphrina deformans JCM 22205</name>
    <dbReference type="NCBI Taxonomy" id="1450758"/>
    <lineage>
        <taxon>Eukaryota</taxon>
        <taxon>Fungi</taxon>
        <taxon>Dikarya</taxon>
        <taxon>Ascomycota</taxon>
        <taxon>Taphrinomycotina</taxon>
        <taxon>Taphrinomycetes</taxon>
        <taxon>Taphrinales</taxon>
        <taxon>Taphrinaceae</taxon>
        <taxon>Taphrina</taxon>
    </lineage>
</organism>
<evidence type="ECO:0000256" key="13">
    <source>
        <dbReference type="ARBA" id="ARBA00023075"/>
    </source>
</evidence>
<feature type="transmembrane region" description="Helical" evidence="17">
    <location>
        <begin position="210"/>
        <end position="233"/>
    </location>
</feature>
<evidence type="ECO:0000256" key="11">
    <source>
        <dbReference type="ARBA" id="ARBA00022989"/>
    </source>
</evidence>
<keyword evidence="8" id="KW-0999">Mitochondrion inner membrane</keyword>
<feature type="transmembrane region" description="Helical" evidence="17">
    <location>
        <begin position="245"/>
        <end position="261"/>
    </location>
</feature>
<feature type="domain" description="NADH-Ubiquinone oxidoreductase (complex I) chain 5 N-terminal" evidence="19">
    <location>
        <begin position="64"/>
        <end position="114"/>
    </location>
</feature>
<evidence type="ECO:0000259" key="18">
    <source>
        <dbReference type="Pfam" id="PF00361"/>
    </source>
</evidence>
<feature type="transmembrane region" description="Helical" evidence="17">
    <location>
        <begin position="136"/>
        <end position="155"/>
    </location>
</feature>
<dbReference type="EMBL" id="AP017979">
    <property type="protein sequence ID" value="BAW99850.1"/>
    <property type="molecule type" value="Genomic_DNA"/>
</dbReference>
<dbReference type="NCBIfam" id="TIGR01974">
    <property type="entry name" value="NDH_I_L"/>
    <property type="match status" value="1"/>
</dbReference>
<evidence type="ECO:0000256" key="15">
    <source>
        <dbReference type="ARBA" id="ARBA00023136"/>
    </source>
</evidence>
<dbReference type="AlphaFoldDB" id="A0A2Z5RDA3"/>
<keyword evidence="14 17" id="KW-0496">Mitochondrion</keyword>
<name>A0A2Z5RDA3_9ASCO</name>
<dbReference type="Pfam" id="PF06455">
    <property type="entry name" value="NADH5_C"/>
    <property type="match status" value="1"/>
</dbReference>
<dbReference type="InterPro" id="IPR010934">
    <property type="entry name" value="NADH_DH_su5_C"/>
</dbReference>
<keyword evidence="15 17" id="KW-0472">Membrane</keyword>
<keyword evidence="6" id="KW-0679">Respiratory chain</keyword>
<feature type="transmembrane region" description="Helical" evidence="17">
    <location>
        <begin position="301"/>
        <end position="319"/>
    </location>
</feature>
<comment type="similarity">
    <text evidence="17">Belongs to the complex I subunit 5 family.</text>
</comment>
<reference evidence="21" key="1">
    <citation type="journal article" date="2014" name="Genome Biol. Evol.">
        <title>Comparative genomics of Taphrina fungi causing varying degrees of tumorous deformity in plants.</title>
        <authorList>
            <person name="Tsai I.J."/>
            <person name="Tanaka E."/>
            <person name="Masuya H."/>
            <person name="Tanaka R."/>
            <person name="Hirooka Y."/>
            <person name="Endoh R."/>
            <person name="Sahashi N."/>
            <person name="Kikuchi T."/>
        </authorList>
    </citation>
    <scope>NUCLEOTIDE SEQUENCE</scope>
    <source>
        <strain evidence="21">JCM 22205</strain>
    </source>
</reference>
<evidence type="ECO:0000256" key="1">
    <source>
        <dbReference type="ARBA" id="ARBA00003257"/>
    </source>
</evidence>
<comment type="function">
    <text evidence="17">Core subunit of the mitochondrial membrane respiratory chain NADH dehydrogenase (Complex I) which catalyzes electron transfer from NADH through the respiratory chain, using ubiquinone as an electron acceptor. Essential for the catalytic activity and assembly of complex I.</text>
</comment>
<dbReference type="InterPro" id="IPR003945">
    <property type="entry name" value="NU5C-like"/>
</dbReference>
<dbReference type="GO" id="GO:0005743">
    <property type="term" value="C:mitochondrial inner membrane"/>
    <property type="evidence" value="ECO:0007669"/>
    <property type="project" value="UniProtKB-SubCell"/>
</dbReference>
<evidence type="ECO:0000256" key="9">
    <source>
        <dbReference type="ARBA" id="ARBA00022967"/>
    </source>
</evidence>
<evidence type="ECO:0000256" key="7">
    <source>
        <dbReference type="ARBA" id="ARBA00022692"/>
    </source>
</evidence>
<dbReference type="GO" id="GO:0015990">
    <property type="term" value="P:electron transport coupled proton transport"/>
    <property type="evidence" value="ECO:0007669"/>
    <property type="project" value="TreeGrafter"/>
</dbReference>
<dbReference type="InterPro" id="IPR001516">
    <property type="entry name" value="Proton_antipo_N"/>
</dbReference>
<keyword evidence="12 17" id="KW-0520">NAD</keyword>
<keyword evidence="7 17" id="KW-0812">Transmembrane</keyword>
<evidence type="ECO:0000256" key="8">
    <source>
        <dbReference type="ARBA" id="ARBA00022792"/>
    </source>
</evidence>
<evidence type="ECO:0000259" key="20">
    <source>
        <dbReference type="Pfam" id="PF06455"/>
    </source>
</evidence>
<feature type="transmembrane region" description="Helical" evidence="17">
    <location>
        <begin position="176"/>
        <end position="204"/>
    </location>
</feature>
<evidence type="ECO:0000256" key="6">
    <source>
        <dbReference type="ARBA" id="ARBA00022660"/>
    </source>
</evidence>
<keyword evidence="11 17" id="KW-1133">Transmembrane helix</keyword>
<dbReference type="NCBIfam" id="NF005141">
    <property type="entry name" value="PRK06590.1"/>
    <property type="match status" value="1"/>
</dbReference>
<protein>
    <recommendedName>
        <fullName evidence="4 17">NADH-ubiquinone oxidoreductase chain 5</fullName>
        <ecNumber evidence="3 17">7.1.1.2</ecNumber>
    </recommendedName>
</protein>
<evidence type="ECO:0000313" key="21">
    <source>
        <dbReference type="EMBL" id="BAW99850.1"/>
    </source>
</evidence>
<reference evidence="21" key="2">
    <citation type="submission" date="2017-02" db="EMBL/GenBank/DDBJ databases">
        <authorList>
            <person name="Peterson S.W."/>
        </authorList>
    </citation>
    <scope>NUCLEOTIDE SEQUENCE</scope>
    <source>
        <strain evidence="21">JCM 22205</strain>
    </source>
</reference>
<keyword evidence="13 17" id="KW-0830">Ubiquinone</keyword>
<accession>A0A2Z5RDA3</accession>
<dbReference type="Gene3D" id="1.20.5.2700">
    <property type="match status" value="1"/>
</dbReference>
<feature type="domain" description="NADH dehydrogenase subunit 5 C-terminal" evidence="20">
    <location>
        <begin position="424"/>
        <end position="626"/>
    </location>
</feature>
<feature type="transmembrane region" description="Helical" evidence="17">
    <location>
        <begin position="113"/>
        <end position="130"/>
    </location>
</feature>
<evidence type="ECO:0000256" key="12">
    <source>
        <dbReference type="ARBA" id="ARBA00023027"/>
    </source>
</evidence>
<dbReference type="PANTHER" id="PTHR42829:SF2">
    <property type="entry name" value="NADH-UBIQUINONE OXIDOREDUCTASE CHAIN 5"/>
    <property type="match status" value="1"/>
</dbReference>
<dbReference type="GO" id="GO:0003954">
    <property type="term" value="F:NADH dehydrogenase activity"/>
    <property type="evidence" value="ECO:0007669"/>
    <property type="project" value="TreeGrafter"/>
</dbReference>
<feature type="transmembrane region" description="Helical" evidence="17">
    <location>
        <begin position="30"/>
        <end position="50"/>
    </location>
</feature>
<evidence type="ECO:0000256" key="10">
    <source>
        <dbReference type="ARBA" id="ARBA00022982"/>
    </source>
</evidence>
<dbReference type="GO" id="GO:0008137">
    <property type="term" value="F:NADH dehydrogenase (ubiquinone) activity"/>
    <property type="evidence" value="ECO:0007669"/>
    <property type="project" value="UniProtKB-EC"/>
</dbReference>
<keyword evidence="5 17" id="KW-0813">Transport</keyword>
<feature type="domain" description="NADH:quinone oxidoreductase/Mrp antiporter transmembrane" evidence="18">
    <location>
        <begin position="132"/>
        <end position="402"/>
    </location>
</feature>
<dbReference type="Pfam" id="PF00662">
    <property type="entry name" value="Proton_antipo_N"/>
    <property type="match status" value="1"/>
</dbReference>
<feature type="transmembrane region" description="Helical" evidence="17">
    <location>
        <begin position="452"/>
        <end position="472"/>
    </location>
</feature>
<sequence length="660" mass="72116">MYLAIITLPLLSAISAGLLGRKLGVTGAQLITSGSVIITCFLALIAFYEVGLTISPVSIKLFSWIDSESLTIDWGFNFDALTVSMLIPVLIVSALVHVYSIGYMSEDPHQQRFFSYLSMFTFFMLILVTGDNYLVMFIGWEGVGISSYLLVSFWFSRVQANKSAISALLFNRVGDMFLTIGLFALIFALGNIDYAIVFSIAPYLNENTVTIIGICFLIGAMAKSAQIGLHVWLPQAMEGPTPVSALIHAATMVTAGVYLLMRSSPLLEYSPTVLLLALWIGAITTLFAGTIGLFQNDLKKVIAYSTCSQLGMLFIAVGLSQYNVALFHLVNHAFFKALLFLGAGSIIHAMADEQDMRRLGGLVKLLPFSYAMMLIGSLSLAAMPFLTGFYSKDLIIELAFGQFEFSGQVVYWLAVISAIFTMTYSIRLLFLTFLSAPNGAKINYEHSHEGPLTMAIPLIILAIMSIIFGYYARDFFVGLGSSSLAHSLFVHPNHIISVEAEFAVPTIFKLLPVVASVLVGLTVLAIYQLAPSLLVSITKTKLGASIYAFFNQRYWLELIVNKFIVLKGLSLGYVFNKQLDRGAIELIGPHGVVTGLSSVSGLISKLDTGIITNYALYILLGLISFISLVFFAPLDPQGESIKAAQYSQLFILYIFALTAF</sequence>
<gene>
    <name evidence="21" type="primary">ND5</name>
</gene>
<evidence type="ECO:0000256" key="4">
    <source>
        <dbReference type="ARBA" id="ARBA00021096"/>
    </source>
</evidence>
<comment type="subcellular location">
    <subcellularLocation>
        <location evidence="2">Mitochondrion inner membrane</location>
        <topology evidence="2">Multi-pass membrane protein</topology>
    </subcellularLocation>
</comment>
<dbReference type="GO" id="GO:0042773">
    <property type="term" value="P:ATP synthesis coupled electron transport"/>
    <property type="evidence" value="ECO:0007669"/>
    <property type="project" value="InterPro"/>
</dbReference>
<geneLocation type="mitochondrion" evidence="21"/>
<evidence type="ECO:0000256" key="14">
    <source>
        <dbReference type="ARBA" id="ARBA00023128"/>
    </source>
</evidence>
<proteinExistence type="inferred from homology"/>
<feature type="transmembrane region" description="Helical" evidence="17">
    <location>
        <begin position="273"/>
        <end position="294"/>
    </location>
</feature>
<dbReference type="InterPro" id="IPR001750">
    <property type="entry name" value="ND/Mrp_TM"/>
</dbReference>
<dbReference type="InterPro" id="IPR018393">
    <property type="entry name" value="NADHpl_OxRdtase_5_subgr"/>
</dbReference>
<evidence type="ECO:0000256" key="16">
    <source>
        <dbReference type="ARBA" id="ARBA00049551"/>
    </source>
</evidence>
<dbReference type="Pfam" id="PF00361">
    <property type="entry name" value="Proton_antipo_M"/>
    <property type="match status" value="1"/>
</dbReference>
<feature type="transmembrane region" description="Helical" evidence="17">
    <location>
        <begin position="368"/>
        <end position="390"/>
    </location>
</feature>
<feature type="transmembrane region" description="Helical" evidence="17">
    <location>
        <begin position="614"/>
        <end position="634"/>
    </location>
</feature>
<evidence type="ECO:0000256" key="17">
    <source>
        <dbReference type="RuleBase" id="RU003404"/>
    </source>
</evidence>
<evidence type="ECO:0000259" key="19">
    <source>
        <dbReference type="Pfam" id="PF00662"/>
    </source>
</evidence>
<evidence type="ECO:0000256" key="3">
    <source>
        <dbReference type="ARBA" id="ARBA00012944"/>
    </source>
</evidence>
<evidence type="ECO:0000256" key="2">
    <source>
        <dbReference type="ARBA" id="ARBA00004448"/>
    </source>
</evidence>
<keyword evidence="10" id="KW-0249">Electron transport</keyword>